<comment type="caution">
    <text evidence="2">The sequence shown here is derived from an EMBL/GenBank/DDBJ whole genome shotgun (WGS) entry which is preliminary data.</text>
</comment>
<dbReference type="AlphaFoldDB" id="A0A1V2TH02"/>
<dbReference type="Gene3D" id="3.90.950.20">
    <property type="entry name" value="CinA-like"/>
    <property type="match status" value="1"/>
</dbReference>
<dbReference type="Proteomes" id="UP000188836">
    <property type="component" value="Unassembled WGS sequence"/>
</dbReference>
<accession>A0A1V2TH02</accession>
<dbReference type="STRING" id="1538463.B0T36_22145"/>
<evidence type="ECO:0000259" key="1">
    <source>
        <dbReference type="Pfam" id="PF02464"/>
    </source>
</evidence>
<gene>
    <name evidence="2" type="ORF">B0T46_09810</name>
</gene>
<evidence type="ECO:0000313" key="2">
    <source>
        <dbReference type="EMBL" id="ONM48785.1"/>
    </source>
</evidence>
<evidence type="ECO:0000313" key="3">
    <source>
        <dbReference type="Proteomes" id="UP000188836"/>
    </source>
</evidence>
<dbReference type="NCBIfam" id="TIGR00199">
    <property type="entry name" value="PncC_domain"/>
    <property type="match status" value="1"/>
</dbReference>
<dbReference type="SUPFAM" id="SSF142433">
    <property type="entry name" value="CinA-like"/>
    <property type="match status" value="1"/>
</dbReference>
<name>A0A1V2TH02_9NOCA</name>
<dbReference type="OrthoDB" id="1253990at2"/>
<keyword evidence="3" id="KW-1185">Reference proteome</keyword>
<dbReference type="InterPro" id="IPR008136">
    <property type="entry name" value="CinA_C"/>
</dbReference>
<organism evidence="2 3">
    <name type="scientific">Nocardia donostiensis</name>
    <dbReference type="NCBI Taxonomy" id="1538463"/>
    <lineage>
        <taxon>Bacteria</taxon>
        <taxon>Bacillati</taxon>
        <taxon>Actinomycetota</taxon>
        <taxon>Actinomycetes</taxon>
        <taxon>Mycobacteriales</taxon>
        <taxon>Nocardiaceae</taxon>
        <taxon>Nocardia</taxon>
    </lineage>
</organism>
<dbReference type="Pfam" id="PF02464">
    <property type="entry name" value="CinA"/>
    <property type="match status" value="1"/>
</dbReference>
<dbReference type="EMBL" id="MUMY01000007">
    <property type="protein sequence ID" value="ONM48785.1"/>
    <property type="molecule type" value="Genomic_DNA"/>
</dbReference>
<proteinExistence type="predicted"/>
<dbReference type="RefSeq" id="WP_077116265.1">
    <property type="nucleotide sequence ID" value="NZ_LOKT01000017.1"/>
</dbReference>
<dbReference type="InterPro" id="IPR036653">
    <property type="entry name" value="CinA-like_C"/>
</dbReference>
<feature type="domain" description="CinA C-terminal" evidence="1">
    <location>
        <begin position="21"/>
        <end position="164"/>
    </location>
</feature>
<protein>
    <submittedName>
        <fullName evidence="2">Competence protein</fullName>
    </submittedName>
</protein>
<reference evidence="2 3" key="1">
    <citation type="journal article" date="2016" name="Antonie Van Leeuwenhoek">
        <title>Nocardia donostiensis sp. nov., isolated from human respiratory specimens.</title>
        <authorList>
            <person name="Ercibengoa M."/>
            <person name="Bell M."/>
            <person name="Marimon J.M."/>
            <person name="Humrighouse B."/>
            <person name="Klenk H.P."/>
            <person name="Potter G."/>
            <person name="Perez-Trallero E."/>
        </authorList>
    </citation>
    <scope>NUCLEOTIDE SEQUENCE [LARGE SCALE GENOMIC DNA]</scope>
    <source>
        <strain evidence="2 3">X1655</strain>
    </source>
</reference>
<sequence>MPSQPESDGVLVPAVLGRAQECAKKLAEIAEGRGITVAVAESLTSGQLAAALGAAPDSAEWFRGGVVAYSSAVKHRVLGVPEVPVVSRPAASAMAEGVRELFDASIAAGVTGAGGPDGQDGEPPGSVWFAVAAADGVRAWHRQFDGAPEEVLDQVVCFGAELLLAAAAGQLDEVAVN</sequence>